<dbReference type="PANTHER" id="PTHR30469:SF16">
    <property type="entry name" value="HAE1 FAMILY EFFLUX PUMP MFP COMPONENT"/>
    <property type="match status" value="1"/>
</dbReference>
<feature type="domain" description="CusB-like beta-barrel" evidence="3">
    <location>
        <begin position="196"/>
        <end position="269"/>
    </location>
</feature>
<dbReference type="NCBIfam" id="TIGR01730">
    <property type="entry name" value="RND_mfp"/>
    <property type="match status" value="1"/>
</dbReference>
<name>A0ABS5V510_9GAMM</name>
<evidence type="ECO:0000259" key="3">
    <source>
        <dbReference type="Pfam" id="PF25954"/>
    </source>
</evidence>
<evidence type="ECO:0000313" key="6">
    <source>
        <dbReference type="Proteomes" id="UP001195903"/>
    </source>
</evidence>
<dbReference type="RefSeq" id="WP_214507752.1">
    <property type="nucleotide sequence ID" value="NZ_JAHEPS010000005.1"/>
</dbReference>
<evidence type="ECO:0000259" key="4">
    <source>
        <dbReference type="Pfam" id="PF25989"/>
    </source>
</evidence>
<keyword evidence="6" id="KW-1185">Reference proteome</keyword>
<dbReference type="InterPro" id="IPR058625">
    <property type="entry name" value="MdtA-like_BSH"/>
</dbReference>
<accession>A0ABS5V510</accession>
<proteinExistence type="inferred from homology"/>
<dbReference type="Gene3D" id="2.40.30.170">
    <property type="match status" value="1"/>
</dbReference>
<dbReference type="Proteomes" id="UP001195903">
    <property type="component" value="Unassembled WGS sequence"/>
</dbReference>
<feature type="domain" description="Multidrug resistance protein MdtA-like barrel-sandwich hybrid" evidence="2">
    <location>
        <begin position="64"/>
        <end position="182"/>
    </location>
</feature>
<evidence type="ECO:0000313" key="5">
    <source>
        <dbReference type="EMBL" id="MBT1445555.1"/>
    </source>
</evidence>
<reference evidence="5 6" key="1">
    <citation type="submission" date="2021-05" db="EMBL/GenBank/DDBJ databases">
        <title>Shewanella sp. JM162201.</title>
        <authorList>
            <person name="Xu S."/>
            <person name="Li A."/>
        </authorList>
    </citation>
    <scope>NUCLEOTIDE SEQUENCE [LARGE SCALE GENOMIC DNA]</scope>
    <source>
        <strain evidence="5 6">JM162201</strain>
    </source>
</reference>
<dbReference type="Gene3D" id="2.40.50.100">
    <property type="match status" value="1"/>
</dbReference>
<comment type="similarity">
    <text evidence="1">Belongs to the membrane fusion protein (MFP) (TC 8.A.1) family.</text>
</comment>
<dbReference type="InterPro" id="IPR006143">
    <property type="entry name" value="RND_pump_MFP"/>
</dbReference>
<dbReference type="Pfam" id="PF25954">
    <property type="entry name" value="Beta-barrel_RND_2"/>
    <property type="match status" value="1"/>
</dbReference>
<evidence type="ECO:0000256" key="1">
    <source>
        <dbReference type="ARBA" id="ARBA00009477"/>
    </source>
</evidence>
<evidence type="ECO:0000259" key="2">
    <source>
        <dbReference type="Pfam" id="PF25917"/>
    </source>
</evidence>
<dbReference type="Gene3D" id="1.10.287.470">
    <property type="entry name" value="Helix hairpin bin"/>
    <property type="match status" value="1"/>
</dbReference>
<dbReference type="InterPro" id="IPR058637">
    <property type="entry name" value="YknX-like_C"/>
</dbReference>
<comment type="caution">
    <text evidence="5">The sequence shown here is derived from an EMBL/GenBank/DDBJ whole genome shotgun (WGS) entry which is preliminary data.</text>
</comment>
<dbReference type="Pfam" id="PF25917">
    <property type="entry name" value="BSH_RND"/>
    <property type="match status" value="1"/>
</dbReference>
<dbReference type="PANTHER" id="PTHR30469">
    <property type="entry name" value="MULTIDRUG RESISTANCE PROTEIN MDTA"/>
    <property type="match status" value="1"/>
</dbReference>
<dbReference type="Gene3D" id="2.40.420.20">
    <property type="match status" value="1"/>
</dbReference>
<protein>
    <submittedName>
        <fullName evidence="5">Efflux RND transporter periplasmic adaptor subunit</fullName>
    </submittedName>
</protein>
<feature type="domain" description="YknX-like C-terminal permuted SH3-like" evidence="4">
    <location>
        <begin position="275"/>
        <end position="342"/>
    </location>
</feature>
<dbReference type="Pfam" id="PF25989">
    <property type="entry name" value="YknX_C"/>
    <property type="match status" value="1"/>
</dbReference>
<gene>
    <name evidence="5" type="ORF">KJI95_13615</name>
</gene>
<dbReference type="InterPro" id="IPR058792">
    <property type="entry name" value="Beta-barrel_RND_2"/>
</dbReference>
<organism evidence="5 6">
    <name type="scientific">Shewanella jiangmenensis</name>
    <dbReference type="NCBI Taxonomy" id="2837387"/>
    <lineage>
        <taxon>Bacteria</taxon>
        <taxon>Pseudomonadati</taxon>
        <taxon>Pseudomonadota</taxon>
        <taxon>Gammaproteobacteria</taxon>
        <taxon>Alteromonadales</taxon>
        <taxon>Shewanellaceae</taxon>
        <taxon>Shewanella</taxon>
    </lineage>
</organism>
<dbReference type="EMBL" id="JAHEPS010000005">
    <property type="protein sequence ID" value="MBT1445555.1"/>
    <property type="molecule type" value="Genomic_DNA"/>
</dbReference>
<dbReference type="SUPFAM" id="SSF111369">
    <property type="entry name" value="HlyD-like secretion proteins"/>
    <property type="match status" value="1"/>
</dbReference>
<sequence>MKKIVLVLALLGGAGVLYWYSLDKSAAVGPRVKPIPNVVVTKAGVQTIRDEVEALGTTRANESLTITAKVTELVTKMNFDDGDVVAKGAVLVQLQDSEHRAKVQVAKVKVGDAERELERIRTLVTNKTVAALERDRLQTQIDTSRAELEQAQAALADRTLVAPFAGRLGLRQVSPGALVTPSTPITTLDDISVVKLDFAVPERFIPQLNPGKMVEAEAVAYQGQVFKGKVISIDSRVNPATRAVMVRAEIPNKDAKLLPGMLMKIRLIKTSREALMIPEAAVIPLQNRHYVYLVGSDNKVERREVVIGLRKRGWAEVVEGLSEGEAIMVHGILKVRPGDEVKPEMNERFSAAVATEGESAA</sequence>